<protein>
    <submittedName>
        <fullName evidence="1">Uncharacterized protein</fullName>
    </submittedName>
</protein>
<gene>
    <name evidence="1" type="ORF">BBC0122_000910</name>
</gene>
<dbReference type="AlphaFoldDB" id="A0A1U9MEZ7"/>
<dbReference type="EMBL" id="CP015625">
    <property type="protein sequence ID" value="AQT46231.1"/>
    <property type="molecule type" value="Genomic_DNA"/>
</dbReference>
<proteinExistence type="predicted"/>
<evidence type="ECO:0000313" key="2">
    <source>
        <dbReference type="Proteomes" id="UP000189632"/>
    </source>
</evidence>
<evidence type="ECO:0000313" key="1">
    <source>
        <dbReference type="EMBL" id="AQT46231.1"/>
    </source>
</evidence>
<dbReference type="OrthoDB" id="528082at2"/>
<reference evidence="1 2" key="1">
    <citation type="submission" date="2016-11" db="EMBL/GenBank/DDBJ databases">
        <title>Comparative genomics of Bartonella apis.</title>
        <authorList>
            <person name="Engel P."/>
        </authorList>
    </citation>
    <scope>NUCLEOTIDE SEQUENCE [LARGE SCALE GENOMIC DNA]</scope>
    <source>
        <strain evidence="1 2">BBC0122</strain>
    </source>
</reference>
<sequence>MEKPVELMPDGVIMPEAAIYREQSACFTNGWPREKDDARPDSGIATSVALSIRFFPQWYKEINEKAGTFHTRVIAGSHGSAILLLANNEADLLLAYSGYHETARQSEEVQLIDNCT</sequence>
<dbReference type="Proteomes" id="UP000189632">
    <property type="component" value="Chromosome"/>
</dbReference>
<dbReference type="KEGG" id="bapi:BBC0122_000910"/>
<organism evidence="1 2">
    <name type="scientific">Bartonella choladocola</name>
    <dbReference type="NCBI Taxonomy" id="2750995"/>
    <lineage>
        <taxon>Bacteria</taxon>
        <taxon>Pseudomonadati</taxon>
        <taxon>Pseudomonadota</taxon>
        <taxon>Alphaproteobacteria</taxon>
        <taxon>Hyphomicrobiales</taxon>
        <taxon>Bartonellaceae</taxon>
        <taxon>Bartonella</taxon>
    </lineage>
</organism>
<name>A0A1U9MEZ7_9HYPH</name>
<accession>A0A1U9MEZ7</accession>
<keyword evidence="2" id="KW-1185">Reference proteome</keyword>
<dbReference type="RefSeq" id="WP_077990323.1">
    <property type="nucleotide sequence ID" value="NZ_CP015625.1"/>
</dbReference>